<gene>
    <name evidence="6" type="ORF">DW352_13620</name>
</gene>
<dbReference type="Gene3D" id="1.10.10.10">
    <property type="entry name" value="Winged helix-like DNA-binding domain superfamily/Winged helix DNA-binding domain"/>
    <property type="match status" value="1"/>
</dbReference>
<feature type="domain" description="HTH marR-type" evidence="5">
    <location>
        <begin position="73"/>
        <end position="208"/>
    </location>
</feature>
<dbReference type="Proteomes" id="UP000254889">
    <property type="component" value="Chromosome"/>
</dbReference>
<dbReference type="GO" id="GO:0003677">
    <property type="term" value="F:DNA binding"/>
    <property type="evidence" value="ECO:0007669"/>
    <property type="project" value="UniProtKB-KW"/>
</dbReference>
<dbReference type="PANTHER" id="PTHR42756:SF1">
    <property type="entry name" value="TRANSCRIPTIONAL REPRESSOR OF EMRAB OPERON"/>
    <property type="match status" value="1"/>
</dbReference>
<keyword evidence="3" id="KW-0804">Transcription</keyword>
<dbReference type="EMBL" id="CP031417">
    <property type="protein sequence ID" value="AXK81456.1"/>
    <property type="molecule type" value="Genomic_DNA"/>
</dbReference>
<dbReference type="InterPro" id="IPR036388">
    <property type="entry name" value="WH-like_DNA-bd_sf"/>
</dbReference>
<evidence type="ECO:0000256" key="2">
    <source>
        <dbReference type="ARBA" id="ARBA00023125"/>
    </source>
</evidence>
<organism evidence="6 7">
    <name type="scientific">Pseudolabrys taiwanensis</name>
    <dbReference type="NCBI Taxonomy" id="331696"/>
    <lineage>
        <taxon>Bacteria</taxon>
        <taxon>Pseudomonadati</taxon>
        <taxon>Pseudomonadota</taxon>
        <taxon>Alphaproteobacteria</taxon>
        <taxon>Hyphomicrobiales</taxon>
        <taxon>Xanthobacteraceae</taxon>
        <taxon>Pseudolabrys</taxon>
    </lineage>
</organism>
<dbReference type="InterPro" id="IPR036390">
    <property type="entry name" value="WH_DNA-bd_sf"/>
</dbReference>
<dbReference type="PRINTS" id="PR00598">
    <property type="entry name" value="HTHMARR"/>
</dbReference>
<dbReference type="PROSITE" id="PS50995">
    <property type="entry name" value="HTH_MARR_2"/>
    <property type="match status" value="1"/>
</dbReference>
<dbReference type="GO" id="GO:0003700">
    <property type="term" value="F:DNA-binding transcription factor activity"/>
    <property type="evidence" value="ECO:0007669"/>
    <property type="project" value="InterPro"/>
</dbReference>
<dbReference type="SUPFAM" id="SSF46785">
    <property type="entry name" value="Winged helix' DNA-binding domain"/>
    <property type="match status" value="1"/>
</dbReference>
<dbReference type="KEGG" id="ptaw:DW352_13620"/>
<reference evidence="6 7" key="1">
    <citation type="submission" date="2018-07" db="EMBL/GenBank/DDBJ databases">
        <authorList>
            <person name="Quirk P.G."/>
            <person name="Krulwich T.A."/>
        </authorList>
    </citation>
    <scope>NUCLEOTIDE SEQUENCE [LARGE SCALE GENOMIC DNA]</scope>
    <source>
        <strain evidence="6 7">CC-BB4</strain>
    </source>
</reference>
<evidence type="ECO:0000313" key="7">
    <source>
        <dbReference type="Proteomes" id="UP000254889"/>
    </source>
</evidence>
<feature type="compositionally biased region" description="Basic residues" evidence="4">
    <location>
        <begin position="10"/>
        <end position="21"/>
    </location>
</feature>
<sequence>MTSSILMSRQSRKQPLARKKAASTASKDAMREHTMRKQKAVRGQNAMRAQEADSIEGLLAEWRRERPDLDPSPFGIFGRIWRLSTSVLSDAEAWLTPLGLTFESFSVIVTLRRCGPPYELNPTALYRESLLSSGAITNRIDRVEALGLVKRLPDPNDRRGTIVRLTAKGRTLADRAIKLHFDALAEMLSGIDGRERDQLAGLLSALLKAVEARRAEQPRTRRRR</sequence>
<evidence type="ECO:0000256" key="1">
    <source>
        <dbReference type="ARBA" id="ARBA00023015"/>
    </source>
</evidence>
<keyword evidence="7" id="KW-1185">Reference proteome</keyword>
<keyword evidence="2" id="KW-0238">DNA-binding</keyword>
<dbReference type="Pfam" id="PF12802">
    <property type="entry name" value="MarR_2"/>
    <property type="match status" value="1"/>
</dbReference>
<evidence type="ECO:0000256" key="4">
    <source>
        <dbReference type="SAM" id="MobiDB-lite"/>
    </source>
</evidence>
<evidence type="ECO:0000256" key="3">
    <source>
        <dbReference type="ARBA" id="ARBA00023163"/>
    </source>
</evidence>
<evidence type="ECO:0000313" key="6">
    <source>
        <dbReference type="EMBL" id="AXK81456.1"/>
    </source>
</evidence>
<protein>
    <submittedName>
        <fullName evidence="6">MarR family transcriptional regulator</fullName>
    </submittedName>
</protein>
<feature type="region of interest" description="Disordered" evidence="4">
    <location>
        <begin position="1"/>
        <end position="47"/>
    </location>
</feature>
<dbReference type="OrthoDB" id="32523at2"/>
<dbReference type="SMART" id="SM00347">
    <property type="entry name" value="HTH_MARR"/>
    <property type="match status" value="1"/>
</dbReference>
<name>A0A345ZX09_9HYPH</name>
<dbReference type="AlphaFoldDB" id="A0A345ZX09"/>
<accession>A0A345ZX09</accession>
<proteinExistence type="predicted"/>
<keyword evidence="1" id="KW-0805">Transcription regulation</keyword>
<evidence type="ECO:0000259" key="5">
    <source>
        <dbReference type="PROSITE" id="PS50995"/>
    </source>
</evidence>
<dbReference type="PANTHER" id="PTHR42756">
    <property type="entry name" value="TRANSCRIPTIONAL REGULATOR, MARR"/>
    <property type="match status" value="1"/>
</dbReference>
<dbReference type="InterPro" id="IPR000835">
    <property type="entry name" value="HTH_MarR-typ"/>
</dbReference>